<accession>A0AAE0LLG2</accession>
<evidence type="ECO:0000313" key="2">
    <source>
        <dbReference type="Proteomes" id="UP001190700"/>
    </source>
</evidence>
<sequence>MVTRFEIEKLFELVLPDSRQKFYEECVPKIAKELASHRKDDLKFETWFHFFAGLYDAFLRTSHDLSRHLNWKLEDSHWFAANALEVYRHVRWVNFKANRSVDIDDSQFEIGLCEYLAESKTLAFGSANRDTEDTIRYQFDRLFCVALAERAMSAFSTKELSEHVLRGTGLERAQLRSVLASCAQRGPSMSGLWWVKTTDEGFSEIHRSRWMHRVTHFVMEDYTALMDDVCYHFGVAVTIALTEDRAAWWKVCREDAESCAQHVRGMSTKDRSTQEISYKDGPYPDLAYHVPVRVARQGLYPDAGVRESELLALFERVTSYIRRGERLTHWLCEKAGKILVELKLRMYTGNRVQVIAPDEVREIHDGVVGAVTGVNAIRTCTLHTSEARHACVHTRSEAFAGLVQMINLLRQRWDSADQRLRDVEAQLRAYVEDLCTLAKPDKKQELCKSRCSPRQAASHRPRRAQLDSFLEIIVSTDVSKWAEKDLVIESEPSSTRDLKEPCQTRARVGAEEPECDFLDVLLRCGDHPVTYEQESNFPMYGVYHEADTSKPIAALPPLGTIKAATTKVRLSQWQLELRDAYPCHVPVKEDRLCRRRYRAIPLRFSSSEQTEFFLDTFLRGKCDDASRQKGLQDLCRYEPPVLEFFEQIVCERFDVEVACMHDERAALLLVDDTFSNIRAGLMELVFWIREYVDGQRRWLRPERLCQEHLPKAWRSRETYRSSVWADVFVVYPDEFRIAFKHNEKGMSNCVGVSRPEAQTPARFLRYTLRPNRTTGDLTLQSLQSLLRGEWYACFHADGEMVVRVEEWERHTAEIAIGFEHIDTYQTEPCICDVREAVFVPGALFSVASMGNFVKFLFWSLFQSMSVEINRPWTGLVPKKPLTCLPHRSSAKRHCKANADKHEVCVADSRWREYVMWVTVELQRVALSMRTSTMSPRIAGAGLGVMASYKIYGGETVSSALRGLNECRTERTKQVVRPNSYLNTRTLSLLNNIGCTYFPFDTSDVMDRCMGAIGFVKVPGYDSKKHPYLHKVFVDSKGDLRDDVPMCFASPTITPVAFSEAVRNRHGRSGYLHLNNGTVSIATLQADLRYMRTVNVCDTPKCPPLISPKLNRRDPSNKEDEATRSVIDRIELIAHRAAMEKETDPVSTQTSSDDIHSSQSVGVVGAHMSRKQGAQFGSRFVFCDAPTEKGESGYRLCLEDLHRRASLGFCELGVDFWSDLKSECLLPNEIKLFPVDELDTFRQDKSLQCFQQVALRPFRRLLVPAKDLPVMEPVLGSIGWSQVGWLEHHMCIFNPGCASEACTYFDNLPPNMCDWLKAATRSVELGCPHTERSADLLFDGAMKTLLQTRIVKSTCVAVRPHRVVARTSHEPFYGEASVRAFQFMET</sequence>
<proteinExistence type="predicted"/>
<evidence type="ECO:0000313" key="1">
    <source>
        <dbReference type="EMBL" id="KAK3289563.1"/>
    </source>
</evidence>
<protein>
    <submittedName>
        <fullName evidence="1">Uncharacterized protein</fullName>
    </submittedName>
</protein>
<keyword evidence="2" id="KW-1185">Reference proteome</keyword>
<reference evidence="1 2" key="1">
    <citation type="journal article" date="2015" name="Genome Biol. Evol.">
        <title>Comparative Genomics of a Bacterivorous Green Alga Reveals Evolutionary Causalities and Consequences of Phago-Mixotrophic Mode of Nutrition.</title>
        <authorList>
            <person name="Burns J.A."/>
            <person name="Paasch A."/>
            <person name="Narechania A."/>
            <person name="Kim E."/>
        </authorList>
    </citation>
    <scope>NUCLEOTIDE SEQUENCE [LARGE SCALE GENOMIC DNA]</scope>
    <source>
        <strain evidence="1 2">PLY_AMNH</strain>
    </source>
</reference>
<dbReference type="EMBL" id="LGRX02000097">
    <property type="protein sequence ID" value="KAK3289563.1"/>
    <property type="molecule type" value="Genomic_DNA"/>
</dbReference>
<organism evidence="1 2">
    <name type="scientific">Cymbomonas tetramitiformis</name>
    <dbReference type="NCBI Taxonomy" id="36881"/>
    <lineage>
        <taxon>Eukaryota</taxon>
        <taxon>Viridiplantae</taxon>
        <taxon>Chlorophyta</taxon>
        <taxon>Pyramimonadophyceae</taxon>
        <taxon>Pyramimonadales</taxon>
        <taxon>Pyramimonadaceae</taxon>
        <taxon>Cymbomonas</taxon>
    </lineage>
</organism>
<gene>
    <name evidence="1" type="ORF">CYMTET_3000</name>
</gene>
<name>A0AAE0LLG2_9CHLO</name>
<dbReference type="Proteomes" id="UP001190700">
    <property type="component" value="Unassembled WGS sequence"/>
</dbReference>
<comment type="caution">
    <text evidence="1">The sequence shown here is derived from an EMBL/GenBank/DDBJ whole genome shotgun (WGS) entry which is preliminary data.</text>
</comment>